<dbReference type="Pfam" id="PF00512">
    <property type="entry name" value="HisKA"/>
    <property type="match status" value="1"/>
</dbReference>
<dbReference type="EC" id="2.7.13.3" evidence="2"/>
<dbReference type="SUPFAM" id="SSF55874">
    <property type="entry name" value="ATPase domain of HSP90 chaperone/DNA topoisomerase II/histidine kinase"/>
    <property type="match status" value="1"/>
</dbReference>
<dbReference type="Pfam" id="PF08448">
    <property type="entry name" value="PAS_4"/>
    <property type="match status" value="3"/>
</dbReference>
<proteinExistence type="predicted"/>
<accession>A0A6G9AU02</accession>
<evidence type="ECO:0000256" key="5">
    <source>
        <dbReference type="ARBA" id="ARBA00022777"/>
    </source>
</evidence>
<dbReference type="PANTHER" id="PTHR43304:SF1">
    <property type="entry name" value="PAC DOMAIN-CONTAINING PROTEIN"/>
    <property type="match status" value="1"/>
</dbReference>
<name>A0A6G9AU02_9BACT</name>
<keyword evidence="4" id="KW-0808">Transferase</keyword>
<dbReference type="InterPro" id="IPR005467">
    <property type="entry name" value="His_kinase_dom"/>
</dbReference>
<dbReference type="InterPro" id="IPR004358">
    <property type="entry name" value="Sig_transdc_His_kin-like_C"/>
</dbReference>
<evidence type="ECO:0000256" key="3">
    <source>
        <dbReference type="ARBA" id="ARBA00022553"/>
    </source>
</evidence>
<dbReference type="InterPro" id="IPR000014">
    <property type="entry name" value="PAS"/>
</dbReference>
<evidence type="ECO:0000256" key="1">
    <source>
        <dbReference type="ARBA" id="ARBA00000085"/>
    </source>
</evidence>
<dbReference type="EMBL" id="CP050063">
    <property type="protein sequence ID" value="QIP15967.1"/>
    <property type="molecule type" value="Genomic_DNA"/>
</dbReference>
<dbReference type="PRINTS" id="PR00344">
    <property type="entry name" value="BCTRLSENSOR"/>
</dbReference>
<dbReference type="InterPro" id="IPR003594">
    <property type="entry name" value="HATPase_dom"/>
</dbReference>
<dbReference type="SMART" id="SM00388">
    <property type="entry name" value="HisKA"/>
    <property type="match status" value="1"/>
</dbReference>
<dbReference type="CDD" id="cd00130">
    <property type="entry name" value="PAS"/>
    <property type="match status" value="1"/>
</dbReference>
<dbReference type="InterPro" id="IPR003661">
    <property type="entry name" value="HisK_dim/P_dom"/>
</dbReference>
<dbReference type="FunFam" id="3.30.565.10:FF:000006">
    <property type="entry name" value="Sensor histidine kinase WalK"/>
    <property type="match status" value="1"/>
</dbReference>
<dbReference type="InterPro" id="IPR036097">
    <property type="entry name" value="HisK_dim/P_sf"/>
</dbReference>
<feature type="domain" description="Histidine kinase" evidence="6">
    <location>
        <begin position="798"/>
        <end position="1034"/>
    </location>
</feature>
<keyword evidence="3" id="KW-0597">Phosphoprotein</keyword>
<dbReference type="Pfam" id="PF13426">
    <property type="entry name" value="PAS_9"/>
    <property type="match status" value="1"/>
</dbReference>
<dbReference type="PANTHER" id="PTHR43304">
    <property type="entry name" value="PHYTOCHROME-LIKE PROTEIN CPH1"/>
    <property type="match status" value="1"/>
</dbReference>
<dbReference type="Gene3D" id="3.30.450.20">
    <property type="entry name" value="PAS domain"/>
    <property type="match status" value="6"/>
</dbReference>
<evidence type="ECO:0000256" key="4">
    <source>
        <dbReference type="ARBA" id="ARBA00022679"/>
    </source>
</evidence>
<dbReference type="RefSeq" id="WP_167215268.1">
    <property type="nucleotide sequence ID" value="NZ_CP050063.1"/>
</dbReference>
<evidence type="ECO:0000313" key="8">
    <source>
        <dbReference type="Proteomes" id="UP000501802"/>
    </source>
</evidence>
<dbReference type="SMART" id="SM00091">
    <property type="entry name" value="PAS"/>
    <property type="match status" value="5"/>
</dbReference>
<dbReference type="GO" id="GO:0000155">
    <property type="term" value="F:phosphorelay sensor kinase activity"/>
    <property type="evidence" value="ECO:0007669"/>
    <property type="project" value="InterPro"/>
</dbReference>
<dbReference type="SMART" id="SM00387">
    <property type="entry name" value="HATPase_c"/>
    <property type="match status" value="1"/>
</dbReference>
<organism evidence="7 8">
    <name type="scientific">Spirosoma aureum</name>
    <dbReference type="NCBI Taxonomy" id="2692134"/>
    <lineage>
        <taxon>Bacteria</taxon>
        <taxon>Pseudomonadati</taxon>
        <taxon>Bacteroidota</taxon>
        <taxon>Cytophagia</taxon>
        <taxon>Cytophagales</taxon>
        <taxon>Cytophagaceae</taxon>
        <taxon>Spirosoma</taxon>
    </lineage>
</organism>
<dbReference type="CDD" id="cd00082">
    <property type="entry name" value="HisKA"/>
    <property type="match status" value="1"/>
</dbReference>
<reference evidence="7 8" key="1">
    <citation type="submission" date="2020-03" db="EMBL/GenBank/DDBJ databases">
        <authorList>
            <person name="Kim M.K."/>
        </authorList>
    </citation>
    <scope>NUCLEOTIDE SEQUENCE [LARGE SCALE GENOMIC DNA]</scope>
    <source>
        <strain evidence="7 8">BT328</strain>
    </source>
</reference>
<dbReference type="Gene3D" id="1.10.287.130">
    <property type="match status" value="1"/>
</dbReference>
<dbReference type="Pfam" id="PF02518">
    <property type="entry name" value="HATPase_c"/>
    <property type="match status" value="1"/>
</dbReference>
<dbReference type="Proteomes" id="UP000501802">
    <property type="component" value="Chromosome"/>
</dbReference>
<evidence type="ECO:0000256" key="2">
    <source>
        <dbReference type="ARBA" id="ARBA00012438"/>
    </source>
</evidence>
<dbReference type="InterPro" id="IPR013656">
    <property type="entry name" value="PAS_4"/>
</dbReference>
<dbReference type="Gene3D" id="3.30.565.10">
    <property type="entry name" value="Histidine kinase-like ATPase, C-terminal domain"/>
    <property type="match status" value="1"/>
</dbReference>
<dbReference type="InterPro" id="IPR036890">
    <property type="entry name" value="HATPase_C_sf"/>
</dbReference>
<keyword evidence="8" id="KW-1185">Reference proteome</keyword>
<dbReference type="InterPro" id="IPR052162">
    <property type="entry name" value="Sensor_kinase/Photoreceptor"/>
</dbReference>
<keyword evidence="5" id="KW-0418">Kinase</keyword>
<evidence type="ECO:0000259" key="6">
    <source>
        <dbReference type="PROSITE" id="PS50109"/>
    </source>
</evidence>
<dbReference type="AlphaFoldDB" id="A0A6G9AU02"/>
<comment type="catalytic activity">
    <reaction evidence="1">
        <text>ATP + protein L-histidine = ADP + protein N-phospho-L-histidine.</text>
        <dbReference type="EC" id="2.7.13.3"/>
    </reaction>
</comment>
<dbReference type="InterPro" id="IPR035965">
    <property type="entry name" value="PAS-like_dom_sf"/>
</dbReference>
<dbReference type="KEGG" id="spib:G8759_26695"/>
<evidence type="ECO:0000313" key="7">
    <source>
        <dbReference type="EMBL" id="QIP15967.1"/>
    </source>
</evidence>
<dbReference type="SUPFAM" id="SSF55785">
    <property type="entry name" value="PYP-like sensor domain (PAS domain)"/>
    <property type="match status" value="6"/>
</dbReference>
<protein>
    <recommendedName>
        <fullName evidence="2">histidine kinase</fullName>
        <ecNumber evidence="2">2.7.13.3</ecNumber>
    </recommendedName>
</protein>
<dbReference type="SUPFAM" id="SSF47384">
    <property type="entry name" value="Homodimeric domain of signal transducing histidine kinase"/>
    <property type="match status" value="1"/>
</dbReference>
<dbReference type="PROSITE" id="PS50109">
    <property type="entry name" value="HIS_KIN"/>
    <property type="match status" value="1"/>
</dbReference>
<gene>
    <name evidence="7" type="ORF">G8759_26695</name>
</gene>
<sequence length="1035" mass="116262">MDNSIVEASELVQSVLMASPNGVLVLQPIFSIKGRRLDLFLTSINAAAQEDLHCPAREVLGQSLARFFPHLADSEAMDRYWNVINTGQPDQFEITSIRSGQFTASIFDVSVVPIQHSLLITYTEMPQTPSNADATESGSTLLQQAFDESANGLSVFEVMLDERGHPCDFRLVMLNKAGRAMSGSLGKELIGQTLWEMYPATKINGLFDRYVQVWQTGVLFSSEHYYPEYDIWRDVKIVRVEQGVLVSYADITALKKSEEQARQQAHLVDDLLERVPVGIAVLTPVTHESNVGKRQVYFQVVRVNSLFEEVIGLAASQTVGQFTDRLFSKTNAENLLICGLSALESGKSQVIELELTTCSSSRWYQLSVAPKGEQLIVSFTNITPLKHAQQHQTELLDSVLSGSQNAILAFEAVRDAHGAIVDFRYVLQNEAKRQLAGRTDEQTLGRTMLEVFPQVREKGLLDRYIDVVTTGYPLRTQTEFNYGNKLGWYDLSAVKYGDGLVLTIQEKTAEQQIFHQLQTNSELLQTIINNTPSGLVFWEAVRDDRNQLIDFRYQLSNQMNTITTGYSAETLIGQDLLSLFPRFRGSLLEEALRKTVETGLTQWMMFTDYIEPNGGWFDTQFIRVGDGVLMSYIDVTEAHQAQLAQKQHAELMQLVINAQPAGIVLYEPVREQTIFGQPGPIIDFTYVLVNETERRLTGRSDSELIGHRMKQLFPSEQGQEFFAILAEVAETGQPKEWLFPFFSDGIRGWFQASLVRHGNQVLFTFLDVTELKRQQQALEHTNQNLRRSNESLQKFAYVASHDLQEPLRKIQSFGDMLATNYGQGLDETALDIIARMQGSANRMSRLIRHLLTYYRLSTQQVQTKSIQLTNLLTHVTGNLSRAMQESNACIEWGDLPVVQGDEGQLEQLFHNLLSNAIKYRHPGMSPNIQITCRTVDAQNLPILVVQTIPSTNHTGAPHLFHEINITDNGIGFDEKYLDRIFQVFQRLHGKDQYPGTGIGLAICQKVAENHRGALTATSQPGAGATFSVYLPISPA</sequence>